<accession>A0A7X1Z6F2</accession>
<keyword evidence="2" id="KW-1185">Reference proteome</keyword>
<reference evidence="1 2" key="1">
    <citation type="submission" date="2019-10" db="EMBL/GenBank/DDBJ databases">
        <authorList>
            <person name="Dong K."/>
        </authorList>
    </citation>
    <scope>NUCLEOTIDE SEQUENCE [LARGE SCALE GENOMIC DNA]</scope>
    <source>
        <strain evidence="1 2">DSM 28960</strain>
    </source>
</reference>
<proteinExistence type="predicted"/>
<evidence type="ECO:0000313" key="1">
    <source>
        <dbReference type="EMBL" id="MQW38337.1"/>
    </source>
</evidence>
<sequence>MKLLVNSYEFIEIRPNILAIEKYQGTFEKYSLYKPVEHYYFDRKTVECLLDKFKQMNYD</sequence>
<dbReference type="AlphaFoldDB" id="A0A7X1Z6F2"/>
<dbReference type="Proteomes" id="UP000439550">
    <property type="component" value="Unassembled WGS sequence"/>
</dbReference>
<protein>
    <submittedName>
        <fullName evidence="1">Uncharacterized protein</fullName>
    </submittedName>
</protein>
<comment type="caution">
    <text evidence="1">The sequence shown here is derived from an EMBL/GenBank/DDBJ whole genome shotgun (WGS) entry which is preliminary data.</text>
</comment>
<name>A0A7X1Z6F2_9LACT</name>
<organism evidence="1 2">
    <name type="scientific">Lactococcus hircilactis</name>
    <dbReference type="NCBI Taxonomy" id="1494462"/>
    <lineage>
        <taxon>Bacteria</taxon>
        <taxon>Bacillati</taxon>
        <taxon>Bacillota</taxon>
        <taxon>Bacilli</taxon>
        <taxon>Lactobacillales</taxon>
        <taxon>Streptococcaceae</taxon>
        <taxon>Lactococcus</taxon>
    </lineage>
</organism>
<gene>
    <name evidence="1" type="ORF">GHI93_00005</name>
</gene>
<evidence type="ECO:0000313" key="2">
    <source>
        <dbReference type="Proteomes" id="UP000439550"/>
    </source>
</evidence>
<dbReference type="EMBL" id="WITJ01000001">
    <property type="protein sequence ID" value="MQW38337.1"/>
    <property type="molecule type" value="Genomic_DNA"/>
</dbReference>
<dbReference type="RefSeq" id="WP_170272341.1">
    <property type="nucleotide sequence ID" value="NZ_CBCRWP010000040.1"/>
</dbReference>